<name>A0A150TX08_SORCE</name>
<protein>
    <submittedName>
        <fullName evidence="1">Uncharacterized protein</fullName>
    </submittedName>
</protein>
<comment type="caution">
    <text evidence="1">The sequence shown here is derived from an EMBL/GenBank/DDBJ whole genome shotgun (WGS) entry which is preliminary data.</text>
</comment>
<dbReference type="Proteomes" id="UP000075502">
    <property type="component" value="Unassembled WGS sequence"/>
</dbReference>
<evidence type="ECO:0000313" key="2">
    <source>
        <dbReference type="Proteomes" id="UP000075502"/>
    </source>
</evidence>
<evidence type="ECO:0000313" key="1">
    <source>
        <dbReference type="EMBL" id="KYG09222.1"/>
    </source>
</evidence>
<reference evidence="1 2" key="1">
    <citation type="submission" date="2014-02" db="EMBL/GenBank/DDBJ databases">
        <title>The small core and large imbalanced accessory genome model reveals a collaborative survival strategy of Sorangium cellulosum strains in nature.</title>
        <authorList>
            <person name="Han K."/>
            <person name="Peng R."/>
            <person name="Blom J."/>
            <person name="Li Y.-Z."/>
        </authorList>
    </citation>
    <scope>NUCLEOTIDE SEQUENCE [LARGE SCALE GENOMIC DNA]</scope>
    <source>
        <strain evidence="1 2">So0007-03</strain>
    </source>
</reference>
<proteinExistence type="predicted"/>
<organism evidence="1 2">
    <name type="scientific">Sorangium cellulosum</name>
    <name type="common">Polyangium cellulosum</name>
    <dbReference type="NCBI Taxonomy" id="56"/>
    <lineage>
        <taxon>Bacteria</taxon>
        <taxon>Pseudomonadati</taxon>
        <taxon>Myxococcota</taxon>
        <taxon>Polyangia</taxon>
        <taxon>Polyangiales</taxon>
        <taxon>Polyangiaceae</taxon>
        <taxon>Sorangium</taxon>
    </lineage>
</organism>
<dbReference type="AlphaFoldDB" id="A0A150TX08"/>
<gene>
    <name evidence="1" type="ORF">BE21_19115</name>
</gene>
<dbReference type="EMBL" id="JEME01000745">
    <property type="protein sequence ID" value="KYG09222.1"/>
    <property type="molecule type" value="Genomic_DNA"/>
</dbReference>
<sequence length="81" mass="8238">MRDSSCAPEKCSSVAVARWFSGSTSVGRHSPACCTWSASAASNDASLTSGGSRIGSYGSSIVTGLLKRIPSGKSSIRLLSP</sequence>
<accession>A0A150TX08</accession>